<gene>
    <name evidence="2" type="ORF">D7B24_007265</name>
</gene>
<feature type="region of interest" description="Disordered" evidence="1">
    <location>
        <begin position="131"/>
        <end position="163"/>
    </location>
</feature>
<evidence type="ECO:0000256" key="1">
    <source>
        <dbReference type="SAM" id="MobiDB-lite"/>
    </source>
</evidence>
<dbReference type="GeneID" id="39610954"/>
<dbReference type="EMBL" id="RBVV01000057">
    <property type="protein sequence ID" value="RNJ56429.1"/>
    <property type="molecule type" value="Genomic_DNA"/>
</dbReference>
<name>A0A3M9Y7F6_9PEZI</name>
<keyword evidence="3" id="KW-1185">Reference proteome</keyword>
<dbReference type="AlphaFoldDB" id="A0A3M9Y7F6"/>
<comment type="caution">
    <text evidence="2">The sequence shown here is derived from an EMBL/GenBank/DDBJ whole genome shotgun (WGS) entry which is preliminary data.</text>
</comment>
<sequence>MARYHDENAEAADDSEYSTVFSRFKQTYYCRLHRLLTVFHVGSDCHLRHPASRMHDHLDAVLVRVWPGRLRKDVFHTESRIVSVLEAARTQGTMERVRKPSVSRRDADPTQHVSRIIGRERLAGARRALEEVTANSTTQPTSRPDSLDVRPKIKHTHGGSLNF</sequence>
<evidence type="ECO:0000313" key="2">
    <source>
        <dbReference type="EMBL" id="RNJ56429.1"/>
    </source>
</evidence>
<protein>
    <submittedName>
        <fullName evidence="2">Uncharacterized protein</fullName>
    </submittedName>
</protein>
<accession>A0A3M9Y7F6</accession>
<reference evidence="2 3" key="1">
    <citation type="submission" date="2018-10" db="EMBL/GenBank/DDBJ databases">
        <title>Genome sequence of Verticillium nonalfalfae VnAa140.</title>
        <authorList>
            <person name="Stajich J.E."/>
            <person name="Kasson M.T."/>
        </authorList>
    </citation>
    <scope>NUCLEOTIDE SEQUENCE [LARGE SCALE GENOMIC DNA]</scope>
    <source>
        <strain evidence="2 3">VnAa140</strain>
    </source>
</reference>
<evidence type="ECO:0000313" key="3">
    <source>
        <dbReference type="Proteomes" id="UP000267145"/>
    </source>
</evidence>
<dbReference type="Proteomes" id="UP000267145">
    <property type="component" value="Unassembled WGS sequence"/>
</dbReference>
<feature type="compositionally biased region" description="Polar residues" evidence="1">
    <location>
        <begin position="133"/>
        <end position="144"/>
    </location>
</feature>
<dbReference type="RefSeq" id="XP_028494587.1">
    <property type="nucleotide sequence ID" value="XM_028641377.1"/>
</dbReference>
<organism evidence="2 3">
    <name type="scientific">Verticillium nonalfalfae</name>
    <dbReference type="NCBI Taxonomy" id="1051616"/>
    <lineage>
        <taxon>Eukaryota</taxon>
        <taxon>Fungi</taxon>
        <taxon>Dikarya</taxon>
        <taxon>Ascomycota</taxon>
        <taxon>Pezizomycotina</taxon>
        <taxon>Sordariomycetes</taxon>
        <taxon>Hypocreomycetidae</taxon>
        <taxon>Glomerellales</taxon>
        <taxon>Plectosphaerellaceae</taxon>
        <taxon>Verticillium</taxon>
    </lineage>
</organism>
<proteinExistence type="predicted"/>